<sequence length="44" mass="5331">MFDFYNLFYGMNYLSKEDVYEAARWGCITKEEYKTITGEDYVEP</sequence>
<gene>
    <name evidence="1" type="ORF">FYJ27_05435</name>
</gene>
<dbReference type="RefSeq" id="WP_154483859.1">
    <property type="nucleotide sequence ID" value="NZ_VULR01000006.1"/>
</dbReference>
<dbReference type="OrthoDB" id="2911343at2"/>
<evidence type="ECO:0000313" key="2">
    <source>
        <dbReference type="Proteomes" id="UP000462760"/>
    </source>
</evidence>
<dbReference type="InterPro" id="IPR010022">
    <property type="entry name" value="XkdX"/>
</dbReference>
<comment type="caution">
    <text evidence="1">The sequence shown here is derived from an EMBL/GenBank/DDBJ whole genome shotgun (WGS) entry which is preliminary data.</text>
</comment>
<organism evidence="1 2">
    <name type="scientific">Anaerosalibacter bizertensis</name>
    <dbReference type="NCBI Taxonomy" id="932217"/>
    <lineage>
        <taxon>Bacteria</taxon>
        <taxon>Bacillati</taxon>
        <taxon>Bacillota</taxon>
        <taxon>Tissierellia</taxon>
        <taxon>Tissierellales</taxon>
        <taxon>Sporanaerobacteraceae</taxon>
        <taxon>Anaerosalibacter</taxon>
    </lineage>
</organism>
<dbReference type="Pfam" id="PF09693">
    <property type="entry name" value="Phage_XkdX"/>
    <property type="match status" value="1"/>
</dbReference>
<evidence type="ECO:0000313" key="1">
    <source>
        <dbReference type="EMBL" id="MSS43174.1"/>
    </source>
</evidence>
<accession>A0A844FGS5</accession>
<dbReference type="Proteomes" id="UP000462760">
    <property type="component" value="Unassembled WGS sequence"/>
</dbReference>
<name>A0A844FGS5_9FIRM</name>
<protein>
    <submittedName>
        <fullName evidence="1">XkdX family protein</fullName>
    </submittedName>
</protein>
<dbReference type="EMBL" id="VULR01000006">
    <property type="protein sequence ID" value="MSS43174.1"/>
    <property type="molecule type" value="Genomic_DNA"/>
</dbReference>
<reference evidence="1 2" key="1">
    <citation type="submission" date="2019-08" db="EMBL/GenBank/DDBJ databases">
        <title>In-depth cultivation of the pig gut microbiome towards novel bacterial diversity and tailored functional studies.</title>
        <authorList>
            <person name="Wylensek D."/>
            <person name="Hitch T.C.A."/>
            <person name="Clavel T."/>
        </authorList>
    </citation>
    <scope>NUCLEOTIDE SEQUENCE [LARGE SCALE GENOMIC DNA]</scope>
    <source>
        <strain evidence="1 2">Med78-601-WT-4W-RMD-3</strain>
    </source>
</reference>
<dbReference type="NCBIfam" id="TIGR01669">
    <property type="entry name" value="phage_XkdX"/>
    <property type="match status" value="1"/>
</dbReference>
<proteinExistence type="predicted"/>
<dbReference type="AlphaFoldDB" id="A0A844FGS5"/>